<name>A0ACA9R307_9GLOM</name>
<organism evidence="1 2">
    <name type="scientific">Racocetra persica</name>
    <dbReference type="NCBI Taxonomy" id="160502"/>
    <lineage>
        <taxon>Eukaryota</taxon>
        <taxon>Fungi</taxon>
        <taxon>Fungi incertae sedis</taxon>
        <taxon>Mucoromycota</taxon>
        <taxon>Glomeromycotina</taxon>
        <taxon>Glomeromycetes</taxon>
        <taxon>Diversisporales</taxon>
        <taxon>Gigasporaceae</taxon>
        <taxon>Racocetra</taxon>
    </lineage>
</organism>
<proteinExistence type="predicted"/>
<dbReference type="EMBL" id="CAJVQC010042259">
    <property type="protein sequence ID" value="CAG8774897.1"/>
    <property type="molecule type" value="Genomic_DNA"/>
</dbReference>
<comment type="caution">
    <text evidence="1">The sequence shown here is derived from an EMBL/GenBank/DDBJ whole genome shotgun (WGS) entry which is preliminary data.</text>
</comment>
<keyword evidence="2" id="KW-1185">Reference proteome</keyword>
<dbReference type="Proteomes" id="UP000789920">
    <property type="component" value="Unassembled WGS sequence"/>
</dbReference>
<evidence type="ECO:0000313" key="2">
    <source>
        <dbReference type="Proteomes" id="UP000789920"/>
    </source>
</evidence>
<protein>
    <submittedName>
        <fullName evidence="1">731_t:CDS:1</fullName>
    </submittedName>
</protein>
<reference evidence="1" key="1">
    <citation type="submission" date="2021-06" db="EMBL/GenBank/DDBJ databases">
        <authorList>
            <person name="Kallberg Y."/>
            <person name="Tangrot J."/>
            <person name="Rosling A."/>
        </authorList>
    </citation>
    <scope>NUCLEOTIDE SEQUENCE</scope>
    <source>
        <strain evidence="1">MA461A</strain>
    </source>
</reference>
<accession>A0ACA9R307</accession>
<feature type="non-terminal residue" evidence="1">
    <location>
        <position position="1"/>
    </location>
</feature>
<gene>
    <name evidence="1" type="ORF">RPERSI_LOCUS16852</name>
</gene>
<sequence>IVKEIVEETVEETMEDSAEIAEAAEFAGVTEREQVVGHFDINDNLYKKYINKQLIKYHQENLKQRDITELQKQFNNEKLNLLQQKK</sequence>
<evidence type="ECO:0000313" key="1">
    <source>
        <dbReference type="EMBL" id="CAG8774897.1"/>
    </source>
</evidence>